<evidence type="ECO:0000313" key="1">
    <source>
        <dbReference type="EMBL" id="RRT74489.1"/>
    </source>
</evidence>
<accession>A0A427AE28</accession>
<gene>
    <name evidence="1" type="ORF">B296_00009784</name>
</gene>
<name>A0A427AE28_ENSVE</name>
<protein>
    <submittedName>
        <fullName evidence="1">Uncharacterized protein</fullName>
    </submittedName>
</protein>
<proteinExistence type="predicted"/>
<evidence type="ECO:0000313" key="2">
    <source>
        <dbReference type="Proteomes" id="UP000287651"/>
    </source>
</evidence>
<dbReference type="Proteomes" id="UP000287651">
    <property type="component" value="Unassembled WGS sequence"/>
</dbReference>
<dbReference type="EMBL" id="AMZH03002757">
    <property type="protein sequence ID" value="RRT74489.1"/>
    <property type="molecule type" value="Genomic_DNA"/>
</dbReference>
<comment type="caution">
    <text evidence="1">The sequence shown here is derived from an EMBL/GenBank/DDBJ whole genome shotgun (WGS) entry which is preliminary data.</text>
</comment>
<reference evidence="1 2" key="1">
    <citation type="journal article" date="2014" name="Agronomy (Basel)">
        <title>A Draft Genome Sequence for Ensete ventricosum, the Drought-Tolerant Tree Against Hunger.</title>
        <authorList>
            <person name="Harrison J."/>
            <person name="Moore K.A."/>
            <person name="Paszkiewicz K."/>
            <person name="Jones T."/>
            <person name="Grant M."/>
            <person name="Ambacheew D."/>
            <person name="Muzemil S."/>
            <person name="Studholme D.J."/>
        </authorList>
    </citation>
    <scope>NUCLEOTIDE SEQUENCE [LARGE SCALE GENOMIC DNA]</scope>
</reference>
<sequence length="96" mass="11136">MSLSVRLYYFHIFDVKGISSGEQEDSTKVCWSCSSCDNAVLEWMVSYLRNLEKKRYVVKTLDNAESVKLQYRSLEKLVDDQGPHIISDKAQTPNWL</sequence>
<dbReference type="AlphaFoldDB" id="A0A427AE28"/>
<organism evidence="1 2">
    <name type="scientific">Ensete ventricosum</name>
    <name type="common">Abyssinian banana</name>
    <name type="synonym">Musa ensete</name>
    <dbReference type="NCBI Taxonomy" id="4639"/>
    <lineage>
        <taxon>Eukaryota</taxon>
        <taxon>Viridiplantae</taxon>
        <taxon>Streptophyta</taxon>
        <taxon>Embryophyta</taxon>
        <taxon>Tracheophyta</taxon>
        <taxon>Spermatophyta</taxon>
        <taxon>Magnoliopsida</taxon>
        <taxon>Liliopsida</taxon>
        <taxon>Zingiberales</taxon>
        <taxon>Musaceae</taxon>
        <taxon>Ensete</taxon>
    </lineage>
</organism>